<keyword evidence="6" id="KW-1185">Reference proteome</keyword>
<evidence type="ECO:0000313" key="5">
    <source>
        <dbReference type="EMBL" id="KMQ90276.1"/>
    </source>
</evidence>
<feature type="signal peptide" evidence="3">
    <location>
        <begin position="1"/>
        <end position="17"/>
    </location>
</feature>
<dbReference type="SMART" id="SM00710">
    <property type="entry name" value="PbH1"/>
    <property type="match status" value="5"/>
</dbReference>
<sequence length="1938" mass="194439">MPLLASTCLVLGFPGEALFSANAAIAGEINSNGTTDIVPVQSVSVDKVDIGQNKGDDGTVNLGGSTGQDGKWSPNSPLTGNSSDDLAILNASSGVTVGDAGKGTLNIAQQGLLKDAGPLVIGNQSGSQGTVNITPSSAYPSATIYGTGEQSQGQTETSGPAMVVGNKGAGALNITGDNSNDKAAAMGVNGVTIGADNGSAGNVTVRGANAGMNDNGNLVVGQNNGASGVLDIDQGGQVSISSAAMSGSLNIGQNKGSNGTINVNGSDSALSLEDGHPNLGTPQQSNLPANIAIVGDSGNGNLNVTNGGAVQIQDQHGLIVGNQADGTGTVKVDGGSTVQVSGNTVIGNAGTGTVDVSNKSTYSTGAITEGANGGTGTLKIDGSSVNVGDPKIPASPAAPDNGYVKVGAGSAIDIDNGGSLNINANPTKNADGTISNYPTLQIGTTTGQDSAAVTMDHGNLNVPDGIIQVGDALDDKGNPLPYGAAGAASLTASNSTINGGLQIGVGGNSASSVTLNNSTYNDHGNGVLVGANGLSNTYSQSGGNSTITGGAVVGYRGATDSVPYAAQGIMNFQNGAQVTISNGLVDGLAGDGIVNISGKNTAVSADNVVMGADAGGSGQMTIDDHGTLVTNSATVGDQGTGTLNIDGGNMVVGDSDQPATPGSPDNGYVKVGGGSQINITDGGNLTIDAEPTKNADGSISDYPTLQIGTNNSDNNGPATVNVSDSSINVANGQIQVGDLAGATNDPNATGGGDASLTATGSHIVGGLQVGAGGNKSSSVTLTNSTYNDNGNGVIVGIRGDNNTYTQNGGASVISGGATVGGFSGSSGVMNFGKGAQADISNGLVVGYDAGSKGAVNVNSGSKVSADAIYLGGKGGTGTLSINGQNTDVNVGNPNDPSGPADNSNGYVKVSAGSAVNIDNGGSLNIDAKPTKNADGSISNYPTLQIGTTQGDGAATVTMNNGNLNVANGQIQVGDLAGATNDPNATGGGDASLTATGSHIVGGLQVGAGGNKSSSVTLTNSTYNDNGNGVIVGIRGDNNTYTQNGGAMIVTGNNGYGSSVDIGENTNSSGTMNFNDGANVNITNALEVGINGTGTVNIANSSLQAGTILLGANEGSRGTFNADHANLSAGNVIVGYSGHGEMSLNDGSMANFNNLTISGETSTGTGKVTVDDSQMHVADTTIVGTKSNGTLDIENHGFVTTGSLVVGDTTNATGEVNVDATSTLIIGNNISDPNGKDFILAKGDSSTPVSYTPLSIIGDNADGKVTVNGGQAYLLSDTTRIANDANVKASIDVKNHGSLNARGNLVHGMGAAKMSFDNSSLNAVGDLYDNVDTNLTGQNSINTDNHFVQMDNMISGTGGFNKTGSGTLEMDGKNNNYGGPTNINQGVLQGVGTIGGDLNIAGGATLRPGQSVNPKIGDYGTMQVNGNTKMSDGSIFEANVAGAGPDLKSSIINNTGSFNIGSHDTNLNVKVADGAELTLNQDYELVHADKGVEGKFTNYNQDGKIGGTGAFDYGVIYSTGPSYTKNDVQIRWLFNGERGLGWGGDRNQTNVGNALSPQVGSGGPLSGIANILAGSDNEQRLHNLTQMDGEIASDMRTGNINNNFWVRDSVNNRLDCLEDTFRQIGNGKATTSNVCGVTGKKVNVWGTIYGSQGGQNGHSGWNYATQASDNNAGFIWGVDGEIGSDGYAEDRWHVGMMMGYGSVMESSGGVSSSGESNNANIGMYFGKQVRFDNQNFFTFHGQFGYTWNIMSWHRSVNLQGAAAEYNQTLHANELGGTAHVSAEIAYKHVFNLWGTPLELAPTGSITYLNYEQGSYHETGGNLGLHGAATNTNLGYGFMGAKLATNFNIGNVIVTPHGKFGYRRAFGANQSYTNAGFEALGNSTDMSIVGVPVVQDQALTELGFDVHPTDYLTFGANYVGLYGGHSQTMSGGQLSAKIAF</sequence>
<feature type="region of interest" description="Disordered" evidence="2">
    <location>
        <begin position="49"/>
        <end position="84"/>
    </location>
</feature>
<feature type="domain" description="Autotransporter" evidence="4">
    <location>
        <begin position="1636"/>
        <end position="1938"/>
    </location>
</feature>
<protein>
    <submittedName>
        <fullName evidence="5">Outer membrane autotransporter barrel domain protein</fullName>
    </submittedName>
</protein>
<dbReference type="NCBIfam" id="TIGR04393">
    <property type="entry name" value="rpt_T5SS_PEPC"/>
    <property type="match status" value="3"/>
</dbReference>
<dbReference type="InterPro" id="IPR006626">
    <property type="entry name" value="PbH1"/>
</dbReference>
<dbReference type="SUPFAM" id="SSF103515">
    <property type="entry name" value="Autotransporter"/>
    <property type="match status" value="1"/>
</dbReference>
<dbReference type="OrthoDB" id="10692821at2759"/>
<dbReference type="Pfam" id="PF12951">
    <property type="entry name" value="PATR"/>
    <property type="match status" value="1"/>
</dbReference>
<comment type="caution">
    <text evidence="5">The sequence shown here is derived from an EMBL/GenBank/DDBJ whole genome shotgun (WGS) entry which is preliminary data.</text>
</comment>
<evidence type="ECO:0000313" key="6">
    <source>
        <dbReference type="Proteomes" id="UP000036403"/>
    </source>
</evidence>
<dbReference type="Proteomes" id="UP000036403">
    <property type="component" value="Unassembled WGS sequence"/>
</dbReference>
<gene>
    <name evidence="5" type="ORF">RF55_9984</name>
</gene>
<dbReference type="InterPro" id="IPR030895">
    <property type="entry name" value="T5SS_PEPC_rpt"/>
</dbReference>
<evidence type="ECO:0000259" key="4">
    <source>
        <dbReference type="PROSITE" id="PS51208"/>
    </source>
</evidence>
<evidence type="ECO:0000256" key="1">
    <source>
        <dbReference type="ARBA" id="ARBA00022729"/>
    </source>
</evidence>
<reference evidence="5 6" key="1">
    <citation type="submission" date="2015-04" db="EMBL/GenBank/DDBJ databases">
        <title>Lasius niger genome sequencing.</title>
        <authorList>
            <person name="Konorov E.A."/>
            <person name="Nikitin M.A."/>
            <person name="Kirill M.V."/>
            <person name="Chang P."/>
        </authorList>
    </citation>
    <scope>NUCLEOTIDE SEQUENCE [LARGE SCALE GENOMIC DNA]</scope>
    <source>
        <tissue evidence="5">Whole</tissue>
    </source>
</reference>
<dbReference type="SMART" id="SM00869">
    <property type="entry name" value="Autotransporter"/>
    <property type="match status" value="1"/>
</dbReference>
<evidence type="ECO:0000256" key="3">
    <source>
        <dbReference type="SAM" id="SignalP"/>
    </source>
</evidence>
<evidence type="ECO:0000256" key="2">
    <source>
        <dbReference type="SAM" id="MobiDB-lite"/>
    </source>
</evidence>
<dbReference type="InterPro" id="IPR013425">
    <property type="entry name" value="Autotrns_rpt"/>
</dbReference>
<dbReference type="Pfam" id="PF03797">
    <property type="entry name" value="Autotransporter"/>
    <property type="match status" value="1"/>
</dbReference>
<dbReference type="Gene3D" id="2.40.128.130">
    <property type="entry name" value="Autotransporter beta-domain"/>
    <property type="match status" value="1"/>
</dbReference>
<keyword evidence="1 3" id="KW-0732">Signal</keyword>
<dbReference type="NCBIfam" id="TIGR02601">
    <property type="entry name" value="autotrns_rpt"/>
    <property type="match status" value="1"/>
</dbReference>
<dbReference type="InterPro" id="IPR036709">
    <property type="entry name" value="Autotransporte_beta_dom_sf"/>
</dbReference>
<organism evidence="5 6">
    <name type="scientific">Lasius niger</name>
    <name type="common">Black garden ant</name>
    <dbReference type="NCBI Taxonomy" id="67767"/>
    <lineage>
        <taxon>Eukaryota</taxon>
        <taxon>Metazoa</taxon>
        <taxon>Ecdysozoa</taxon>
        <taxon>Arthropoda</taxon>
        <taxon>Hexapoda</taxon>
        <taxon>Insecta</taxon>
        <taxon>Pterygota</taxon>
        <taxon>Neoptera</taxon>
        <taxon>Endopterygota</taxon>
        <taxon>Hymenoptera</taxon>
        <taxon>Apocrita</taxon>
        <taxon>Aculeata</taxon>
        <taxon>Formicoidea</taxon>
        <taxon>Formicidae</taxon>
        <taxon>Formicinae</taxon>
        <taxon>Lasius</taxon>
        <taxon>Lasius</taxon>
    </lineage>
</organism>
<name>A0A0J7KJ84_LASNI</name>
<accession>A0A0J7KJ84</accession>
<feature type="compositionally biased region" description="Polar residues" evidence="2">
    <location>
        <begin position="73"/>
        <end position="84"/>
    </location>
</feature>
<dbReference type="EMBL" id="LBMM01006853">
    <property type="protein sequence ID" value="KMQ90276.1"/>
    <property type="molecule type" value="Genomic_DNA"/>
</dbReference>
<dbReference type="PROSITE" id="PS51208">
    <property type="entry name" value="AUTOTRANSPORTER"/>
    <property type="match status" value="1"/>
</dbReference>
<dbReference type="InterPro" id="IPR005546">
    <property type="entry name" value="Autotransporte_beta"/>
</dbReference>
<feature type="chain" id="PRO_5005290060" evidence="3">
    <location>
        <begin position="18"/>
        <end position="1938"/>
    </location>
</feature>
<proteinExistence type="predicted"/>
<dbReference type="PaxDb" id="67767-A0A0J7KJ84"/>